<organism evidence="3 4">
    <name type="scientific">Nitrogeniibacter mangrovi</name>
    <dbReference type="NCBI Taxonomy" id="2016596"/>
    <lineage>
        <taxon>Bacteria</taxon>
        <taxon>Pseudomonadati</taxon>
        <taxon>Pseudomonadota</taxon>
        <taxon>Betaproteobacteria</taxon>
        <taxon>Rhodocyclales</taxon>
        <taxon>Zoogloeaceae</taxon>
        <taxon>Nitrogeniibacter</taxon>
    </lineage>
</organism>
<comment type="similarity">
    <text evidence="1 2">Belongs to the ArsC family.</text>
</comment>
<accession>A0A6C1B9J6</accession>
<dbReference type="PANTHER" id="PTHR30041">
    <property type="entry name" value="ARSENATE REDUCTASE"/>
    <property type="match status" value="1"/>
</dbReference>
<evidence type="ECO:0000256" key="2">
    <source>
        <dbReference type="PROSITE-ProRule" id="PRU01282"/>
    </source>
</evidence>
<protein>
    <recommendedName>
        <fullName evidence="5">Nitrogenase-associated protein</fullName>
    </recommendedName>
</protein>
<dbReference type="NCBIfam" id="TIGR01616">
    <property type="entry name" value="nitro_assoc"/>
    <property type="match status" value="1"/>
</dbReference>
<gene>
    <name evidence="3" type="ORF">G3580_18955</name>
</gene>
<evidence type="ECO:0000256" key="1">
    <source>
        <dbReference type="ARBA" id="ARBA00007198"/>
    </source>
</evidence>
<evidence type="ECO:0008006" key="5">
    <source>
        <dbReference type="Google" id="ProtNLM"/>
    </source>
</evidence>
<dbReference type="InterPro" id="IPR006503">
    <property type="entry name" value="Nase-assoc"/>
</dbReference>
<dbReference type="RefSeq" id="WP_173768197.1">
    <property type="nucleotide sequence ID" value="NZ_CP048836.1"/>
</dbReference>
<dbReference type="PROSITE" id="PS51353">
    <property type="entry name" value="ARSC"/>
    <property type="match status" value="1"/>
</dbReference>
<proteinExistence type="inferred from homology"/>
<dbReference type="SUPFAM" id="SSF52833">
    <property type="entry name" value="Thioredoxin-like"/>
    <property type="match status" value="1"/>
</dbReference>
<keyword evidence="4" id="KW-1185">Reference proteome</keyword>
<dbReference type="InterPro" id="IPR036249">
    <property type="entry name" value="Thioredoxin-like_sf"/>
</dbReference>
<dbReference type="AlphaFoldDB" id="A0A6C1B9J6"/>
<dbReference type="EMBL" id="CP048836">
    <property type="protein sequence ID" value="QID19515.1"/>
    <property type="molecule type" value="Genomic_DNA"/>
</dbReference>
<sequence length="147" mass="15608">MATVTFYEKPGCAGNRQQKALLEAAGHRLVVRSLLAEPWTAERLLAFLAPLPVSEWFNPSAPAVRDGHIVPERLDAPAAMALLLADPLLIRRPLMAVDGTHMVGFDSFAVDAWIGLEPAAATRGNLEGCARGRGAHAPCPAPTAGEH</sequence>
<name>A0A6C1B9J6_9RHOO</name>
<evidence type="ECO:0000313" key="4">
    <source>
        <dbReference type="Proteomes" id="UP000501991"/>
    </source>
</evidence>
<reference evidence="3 4" key="1">
    <citation type="submission" date="2020-02" db="EMBL/GenBank/DDBJ databases">
        <title>Nitrogenibacter mangrovi gen. nov., sp. nov. isolated from mangrove sediment, a denitrifying betaproteobacterium.</title>
        <authorList>
            <person name="Liao H."/>
            <person name="Tian Y."/>
        </authorList>
    </citation>
    <scope>NUCLEOTIDE SEQUENCE [LARGE SCALE GENOMIC DNA]</scope>
    <source>
        <strain evidence="3 4">M9-3-2</strain>
    </source>
</reference>
<dbReference type="PANTHER" id="PTHR30041:SF8">
    <property type="entry name" value="PROTEIN YFFB"/>
    <property type="match status" value="1"/>
</dbReference>
<evidence type="ECO:0000313" key="3">
    <source>
        <dbReference type="EMBL" id="QID19515.1"/>
    </source>
</evidence>
<dbReference type="InterPro" id="IPR006660">
    <property type="entry name" value="Arsenate_reductase-like"/>
</dbReference>
<dbReference type="KEGG" id="azq:G3580_18955"/>
<dbReference type="Gene3D" id="3.40.30.10">
    <property type="entry name" value="Glutaredoxin"/>
    <property type="match status" value="1"/>
</dbReference>
<dbReference type="Proteomes" id="UP000501991">
    <property type="component" value="Chromosome"/>
</dbReference>